<evidence type="ECO:0000313" key="2">
    <source>
        <dbReference type="EMBL" id="SVC06983.1"/>
    </source>
</evidence>
<dbReference type="CDD" id="cd00229">
    <property type="entry name" value="SGNH_hydrolase"/>
    <property type="match status" value="1"/>
</dbReference>
<gene>
    <name evidence="2" type="ORF">METZ01_LOCUS259837</name>
</gene>
<evidence type="ECO:0008006" key="3">
    <source>
        <dbReference type="Google" id="ProtNLM"/>
    </source>
</evidence>
<feature type="transmembrane region" description="Helical" evidence="1">
    <location>
        <begin position="12"/>
        <end position="33"/>
    </location>
</feature>
<dbReference type="AlphaFoldDB" id="A0A382J7D6"/>
<dbReference type="Gene3D" id="3.40.50.1110">
    <property type="entry name" value="SGNH hydrolase"/>
    <property type="match status" value="1"/>
</dbReference>
<dbReference type="InterPro" id="IPR001087">
    <property type="entry name" value="GDSL"/>
</dbReference>
<dbReference type="GO" id="GO:0016788">
    <property type="term" value="F:hydrolase activity, acting on ester bonds"/>
    <property type="evidence" value="ECO:0007669"/>
    <property type="project" value="InterPro"/>
</dbReference>
<name>A0A382J7D6_9ZZZZ</name>
<feature type="non-terminal residue" evidence="2">
    <location>
        <position position="216"/>
    </location>
</feature>
<dbReference type="EMBL" id="UINC01071793">
    <property type="protein sequence ID" value="SVC06983.1"/>
    <property type="molecule type" value="Genomic_DNA"/>
</dbReference>
<dbReference type="Pfam" id="PF00657">
    <property type="entry name" value="Lipase_GDSL"/>
    <property type="match status" value="1"/>
</dbReference>
<evidence type="ECO:0000256" key="1">
    <source>
        <dbReference type="SAM" id="Phobius"/>
    </source>
</evidence>
<reference evidence="2" key="1">
    <citation type="submission" date="2018-05" db="EMBL/GenBank/DDBJ databases">
        <authorList>
            <person name="Lanie J.A."/>
            <person name="Ng W.-L."/>
            <person name="Kazmierczak K.M."/>
            <person name="Andrzejewski T.M."/>
            <person name="Davidsen T.M."/>
            <person name="Wayne K.J."/>
            <person name="Tettelin H."/>
            <person name="Glass J.I."/>
            <person name="Rusch D."/>
            <person name="Podicherti R."/>
            <person name="Tsui H.-C.T."/>
            <person name="Winkler M.E."/>
        </authorList>
    </citation>
    <scope>NUCLEOTIDE SEQUENCE</scope>
</reference>
<organism evidence="2">
    <name type="scientific">marine metagenome</name>
    <dbReference type="NCBI Taxonomy" id="408172"/>
    <lineage>
        <taxon>unclassified sequences</taxon>
        <taxon>metagenomes</taxon>
        <taxon>ecological metagenomes</taxon>
    </lineage>
</organism>
<keyword evidence="1" id="KW-1133">Transmembrane helix</keyword>
<dbReference type="SUPFAM" id="SSF52266">
    <property type="entry name" value="SGNH hydrolase"/>
    <property type="match status" value="1"/>
</dbReference>
<accession>A0A382J7D6</accession>
<protein>
    <recommendedName>
        <fullName evidence="3">SGNH hydrolase-type esterase domain-containing protein</fullName>
    </recommendedName>
</protein>
<keyword evidence="1" id="KW-0472">Membrane</keyword>
<dbReference type="InterPro" id="IPR036514">
    <property type="entry name" value="SGNH_hydro_sf"/>
</dbReference>
<proteinExistence type="predicted"/>
<keyword evidence="1" id="KW-0812">Transmembrane</keyword>
<sequence>MLMKNWVQNSLLVFGSFALTLFIIEYVILQFFIPTTDVARVEFKEELIRYKHNQRGVTKLSNEFSAEFFINQQGWNSHHKLYSTNKNDKTRIAIIGDSYIAGLEPGYKNAIPYLLEQKLGSNKYEVYNFGIGGAHLSQYLHMFNKEVLKYDPSLIIFLVIHNDFIPSYTRDLTASGRYGGTFLTLSISGDGNIVEINPKPYNPKWDKLLDFRLIRF</sequence>